<evidence type="ECO:0000313" key="3">
    <source>
        <dbReference type="Proteomes" id="UP000789508"/>
    </source>
</evidence>
<sequence>MASSSSNVKNRKPLSGTDAAKATENKRNRVKGLNSELSNVKQQLEITKNDNKNLLELKEQLEQRLEDCKKSKEQIEQHLEAYKKRVEETLYLKDLIISGLARKLQSHCC</sequence>
<reference evidence="2" key="1">
    <citation type="submission" date="2021-06" db="EMBL/GenBank/DDBJ databases">
        <authorList>
            <person name="Kallberg Y."/>
            <person name="Tangrot J."/>
            <person name="Rosling A."/>
        </authorList>
    </citation>
    <scope>NUCLEOTIDE SEQUENCE</scope>
    <source>
        <strain evidence="2">FL130A</strain>
    </source>
</reference>
<organism evidence="2 3">
    <name type="scientific">Ambispora leptoticha</name>
    <dbReference type="NCBI Taxonomy" id="144679"/>
    <lineage>
        <taxon>Eukaryota</taxon>
        <taxon>Fungi</taxon>
        <taxon>Fungi incertae sedis</taxon>
        <taxon>Mucoromycota</taxon>
        <taxon>Glomeromycotina</taxon>
        <taxon>Glomeromycetes</taxon>
        <taxon>Archaeosporales</taxon>
        <taxon>Ambisporaceae</taxon>
        <taxon>Ambispora</taxon>
    </lineage>
</organism>
<accession>A0A9N9BJS1</accession>
<gene>
    <name evidence="2" type="ORF">ALEPTO_LOCUS6612</name>
</gene>
<proteinExistence type="predicted"/>
<keyword evidence="3" id="KW-1185">Reference proteome</keyword>
<name>A0A9N9BJS1_9GLOM</name>
<evidence type="ECO:0000256" key="1">
    <source>
        <dbReference type="SAM" id="MobiDB-lite"/>
    </source>
</evidence>
<feature type="region of interest" description="Disordered" evidence="1">
    <location>
        <begin position="1"/>
        <end position="36"/>
    </location>
</feature>
<dbReference type="AlphaFoldDB" id="A0A9N9BJS1"/>
<comment type="caution">
    <text evidence="2">The sequence shown here is derived from an EMBL/GenBank/DDBJ whole genome shotgun (WGS) entry which is preliminary data.</text>
</comment>
<protein>
    <submittedName>
        <fullName evidence="2">1625_t:CDS:1</fullName>
    </submittedName>
</protein>
<dbReference type="Gene3D" id="1.20.1480.30">
    <property type="entry name" value="Designed four-helix bundle protein"/>
    <property type="match status" value="1"/>
</dbReference>
<evidence type="ECO:0000313" key="2">
    <source>
        <dbReference type="EMBL" id="CAG8566592.1"/>
    </source>
</evidence>
<dbReference type="Proteomes" id="UP000789508">
    <property type="component" value="Unassembled WGS sequence"/>
</dbReference>
<dbReference type="EMBL" id="CAJVPS010002363">
    <property type="protein sequence ID" value="CAG8566592.1"/>
    <property type="molecule type" value="Genomic_DNA"/>
</dbReference>